<name>A0A0K2TXD2_LEPSM</name>
<dbReference type="AlphaFoldDB" id="A0A0K2TXD2"/>
<accession>A0A0K2TXD2</accession>
<dbReference type="EMBL" id="HACA01013318">
    <property type="protein sequence ID" value="CDW30679.1"/>
    <property type="molecule type" value="Transcribed_RNA"/>
</dbReference>
<evidence type="ECO:0000313" key="1">
    <source>
        <dbReference type="EMBL" id="CDW30679.1"/>
    </source>
</evidence>
<organism evidence="1">
    <name type="scientific">Lepeophtheirus salmonis</name>
    <name type="common">Salmon louse</name>
    <name type="synonym">Caligus salmonis</name>
    <dbReference type="NCBI Taxonomy" id="72036"/>
    <lineage>
        <taxon>Eukaryota</taxon>
        <taxon>Metazoa</taxon>
        <taxon>Ecdysozoa</taxon>
        <taxon>Arthropoda</taxon>
        <taxon>Crustacea</taxon>
        <taxon>Multicrustacea</taxon>
        <taxon>Hexanauplia</taxon>
        <taxon>Copepoda</taxon>
        <taxon>Siphonostomatoida</taxon>
        <taxon>Caligidae</taxon>
        <taxon>Lepeophtheirus</taxon>
    </lineage>
</organism>
<sequence>MYLIRSASIALMDFKFISYSNIFNTSFRYLSENSILMGYPMNVLLKSLINLEKL</sequence>
<proteinExistence type="predicted"/>
<protein>
    <submittedName>
        <fullName evidence="1">Uncharacterized protein</fullName>
    </submittedName>
</protein>
<reference evidence="1" key="1">
    <citation type="submission" date="2014-05" db="EMBL/GenBank/DDBJ databases">
        <authorList>
            <person name="Chronopoulou M."/>
        </authorList>
    </citation>
    <scope>NUCLEOTIDE SEQUENCE</scope>
    <source>
        <tissue evidence="1">Whole organism</tissue>
    </source>
</reference>